<evidence type="ECO:0000313" key="2">
    <source>
        <dbReference type="EMBL" id="CAE8609486.1"/>
    </source>
</evidence>
<name>A0A813F7C7_POLGL</name>
<feature type="non-terminal residue" evidence="2">
    <location>
        <position position="1"/>
    </location>
</feature>
<feature type="domain" description="WWE" evidence="1">
    <location>
        <begin position="114"/>
        <end position="204"/>
    </location>
</feature>
<evidence type="ECO:0000313" key="3">
    <source>
        <dbReference type="Proteomes" id="UP000654075"/>
    </source>
</evidence>
<dbReference type="PROSITE" id="PS50918">
    <property type="entry name" value="WWE"/>
    <property type="match status" value="1"/>
</dbReference>
<dbReference type="InterPro" id="IPR004170">
    <property type="entry name" value="WWE_dom"/>
</dbReference>
<feature type="non-terminal residue" evidence="2">
    <location>
        <position position="229"/>
    </location>
</feature>
<dbReference type="OrthoDB" id="1305789at2759"/>
<dbReference type="EMBL" id="CAJNNV010024329">
    <property type="protein sequence ID" value="CAE8609486.1"/>
    <property type="molecule type" value="Genomic_DNA"/>
</dbReference>
<dbReference type="SUPFAM" id="SSF117839">
    <property type="entry name" value="WWE domain"/>
    <property type="match status" value="1"/>
</dbReference>
<dbReference type="AlphaFoldDB" id="A0A813F7C7"/>
<dbReference type="InterPro" id="IPR037197">
    <property type="entry name" value="WWE_dom_sf"/>
</dbReference>
<accession>A0A813F7C7</accession>
<evidence type="ECO:0000259" key="1">
    <source>
        <dbReference type="PROSITE" id="PS50918"/>
    </source>
</evidence>
<sequence>VSLGGCGLALFDQLTVDLGADGENPTQKRAGGGRRDVRRVELERDAPREVRLPVFRERGWRISDTAVPGVTEERCVALTAISTPTVDTTVRSPQRQFLGTFRHPTPEDLEARAEAVADADAKGLVGLWEWCQVAESADPGSLPPEMWPGYSQEHDFAIETAYRAGEVKVEIAVGIRSYDILFEGDLPAGRQVDSKAKKRRFVRRRLVTPAEREAQLSAAESAAAAAFAQ</sequence>
<comment type="caution">
    <text evidence="2">The sequence shown here is derived from an EMBL/GenBank/DDBJ whole genome shotgun (WGS) entry which is preliminary data.</text>
</comment>
<reference evidence="2" key="1">
    <citation type="submission" date="2021-02" db="EMBL/GenBank/DDBJ databases">
        <authorList>
            <person name="Dougan E. K."/>
            <person name="Rhodes N."/>
            <person name="Thang M."/>
            <person name="Chan C."/>
        </authorList>
    </citation>
    <scope>NUCLEOTIDE SEQUENCE</scope>
</reference>
<protein>
    <recommendedName>
        <fullName evidence="1">WWE domain-containing protein</fullName>
    </recommendedName>
</protein>
<organism evidence="2 3">
    <name type="scientific">Polarella glacialis</name>
    <name type="common">Dinoflagellate</name>
    <dbReference type="NCBI Taxonomy" id="89957"/>
    <lineage>
        <taxon>Eukaryota</taxon>
        <taxon>Sar</taxon>
        <taxon>Alveolata</taxon>
        <taxon>Dinophyceae</taxon>
        <taxon>Suessiales</taxon>
        <taxon>Suessiaceae</taxon>
        <taxon>Polarella</taxon>
    </lineage>
</organism>
<dbReference type="Proteomes" id="UP000654075">
    <property type="component" value="Unassembled WGS sequence"/>
</dbReference>
<gene>
    <name evidence="2" type="ORF">PGLA1383_LOCUS27312</name>
</gene>
<keyword evidence="3" id="KW-1185">Reference proteome</keyword>
<proteinExistence type="predicted"/>
<dbReference type="Gene3D" id="3.30.720.50">
    <property type="match status" value="1"/>
</dbReference>